<evidence type="ECO:0000256" key="6">
    <source>
        <dbReference type="PROSITE-ProRule" id="PRU01091"/>
    </source>
</evidence>
<dbReference type="Pfam" id="PF13176">
    <property type="entry name" value="TPR_7"/>
    <property type="match status" value="1"/>
</dbReference>
<dbReference type="Pfam" id="PF00486">
    <property type="entry name" value="Trans_reg_C"/>
    <property type="match status" value="1"/>
</dbReference>
<dbReference type="PRINTS" id="PR00364">
    <property type="entry name" value="DISEASERSIST"/>
</dbReference>
<comment type="similarity">
    <text evidence="1">Belongs to the AfsR/DnrI/RedD regulatory family.</text>
</comment>
<gene>
    <name evidence="9" type="ORF">GCM10010140_63610</name>
</gene>
<comment type="caution">
    <text evidence="9">The sequence shown here is derived from an EMBL/GenBank/DDBJ whole genome shotgun (WGS) entry which is preliminary data.</text>
</comment>
<feature type="DNA-binding region" description="OmpR/PhoB-type" evidence="6">
    <location>
        <begin position="2"/>
        <end position="105"/>
    </location>
</feature>
<evidence type="ECO:0000313" key="9">
    <source>
        <dbReference type="EMBL" id="GGQ24641.1"/>
    </source>
</evidence>
<sequence length="1059" mass="117536">MKKKPNPEGLGVEFRILGPVELSADGLHLGLGSAKERQVLAMLLLTAGRPLPAEALIDRLWGANPPPKPRDSLYAYIARLRGRLAALRDGTARLFSGSGAYTLEVDPDRVDLHRFRRLCDQAQAIAESGDPEHALRLLREADALWRGEALAGMDSDWAREIRTALESERRTATQRRVAVQLDLGQHADLVAELYGLVAQHPLDEEFIRYLMVALYRCGRQADALETYHQARRRLNTELAMEPGPALRDAHQRVLRGDPEIAGPPGRQRIVDQTAPNDLPRGISNFTGRDAEMERLLGALGEESLGDVAPVEVIDGMPGVGKTVLTVRLAHRLAPRYPDGQLFLRLRAHDPNQDPLDPREGLAVLLRRLGVSRNRIPASLDDRAALWRSELADRRAIIVLDDAADQDQIRPFLPGAPGCLVLVSSRRRLTGLEGVDSLSLDVLPTRDAAALFRRVVGDDRPMAPDDVETVVRLCGHLPLAIQLVASQLRHRPARGVADLVTRLSGARLRLSDIRAGDRDIAAAFELSYRGLTDEMRRAFRRLGLHPGIDLTVHSASALIGCDLSVGERLLEDLLDHHLVEEAVAGRVRLHGLLWKFAAERAFSEESEDEARQAVHRLLDHYLHLADRADRALSPNRRRGRTEIVHVPENPPPLRTVAEAQEWLKAERVNLVASAQYAADHRWRPHARRLPQALAAFLERFGHWDDAVATHEKALAACRDMGDRAGEAEALLELSLLRGHTGHFELALGYCQEALAIHRSIGDRLGEAETLDQQGRVCWYSGRFKAALTHTTEALTIFRSVGDLRGECQALVHKGILLWQAGRYREAVTDFEEVMDLNRGLGDRRLQAQVENNIGEIALRLGDGRRALRMFHDVLTTIRDIGWAQSEGVVLNNIGNAYEHVGEHGEALRFYREALKIYQATGDRRNTANVLNNIGYTYVRDQRYAEGLIHHQKALGIAQAITDPFEESRALRGVGAAHRGTGHYGAALDALRTALRLAGDLDDPYERACCLEGLGDATLHVQGHDSAEPLWNEALEIFERLNVPEQTALRARLHGLDVNAS</sequence>
<evidence type="ECO:0000256" key="3">
    <source>
        <dbReference type="ARBA" id="ARBA00023125"/>
    </source>
</evidence>
<evidence type="ECO:0000256" key="7">
    <source>
        <dbReference type="SAM" id="MobiDB-lite"/>
    </source>
</evidence>
<dbReference type="Gene3D" id="1.10.10.10">
    <property type="entry name" value="Winged helix-like DNA-binding domain superfamily/Winged helix DNA-binding domain"/>
    <property type="match status" value="1"/>
</dbReference>
<proteinExistence type="inferred from homology"/>
<name>A0ABQ2RFY8_9ACTN</name>
<keyword evidence="4" id="KW-0804">Transcription</keyword>
<dbReference type="InterPro" id="IPR016032">
    <property type="entry name" value="Sig_transdc_resp-reg_C-effctor"/>
</dbReference>
<evidence type="ECO:0000313" key="10">
    <source>
        <dbReference type="Proteomes" id="UP000611554"/>
    </source>
</evidence>
<dbReference type="PROSITE" id="PS51755">
    <property type="entry name" value="OMPR_PHOB"/>
    <property type="match status" value="1"/>
</dbReference>
<dbReference type="InterPro" id="IPR051677">
    <property type="entry name" value="AfsR-DnrI-RedD_regulator"/>
</dbReference>
<dbReference type="SMART" id="SM01043">
    <property type="entry name" value="BTAD"/>
    <property type="match status" value="1"/>
</dbReference>
<dbReference type="Gene3D" id="3.40.50.300">
    <property type="entry name" value="P-loop containing nucleotide triphosphate hydrolases"/>
    <property type="match status" value="1"/>
</dbReference>
<dbReference type="PROSITE" id="PS50005">
    <property type="entry name" value="TPR"/>
    <property type="match status" value="1"/>
</dbReference>
<dbReference type="SMART" id="SM00028">
    <property type="entry name" value="TPR"/>
    <property type="match status" value="9"/>
</dbReference>
<protein>
    <submittedName>
        <fullName evidence="9">SARP family transcriptional regulator</fullName>
    </submittedName>
</protein>
<feature type="repeat" description="TPR" evidence="5">
    <location>
        <begin position="886"/>
        <end position="919"/>
    </location>
</feature>
<dbReference type="InterPro" id="IPR005158">
    <property type="entry name" value="BTAD"/>
</dbReference>
<dbReference type="CDD" id="cd15831">
    <property type="entry name" value="BTAD"/>
    <property type="match status" value="1"/>
</dbReference>
<organism evidence="9 10">
    <name type="scientific">Streptosporangium pseudovulgare</name>
    <dbReference type="NCBI Taxonomy" id="35765"/>
    <lineage>
        <taxon>Bacteria</taxon>
        <taxon>Bacillati</taxon>
        <taxon>Actinomycetota</taxon>
        <taxon>Actinomycetes</taxon>
        <taxon>Streptosporangiales</taxon>
        <taxon>Streptosporangiaceae</taxon>
        <taxon>Streptosporangium</taxon>
    </lineage>
</organism>
<dbReference type="InterPro" id="IPR001867">
    <property type="entry name" value="OmpR/PhoB-type_DNA-bd"/>
</dbReference>
<dbReference type="PANTHER" id="PTHR35807:SF1">
    <property type="entry name" value="TRANSCRIPTIONAL REGULATOR REDD"/>
    <property type="match status" value="1"/>
</dbReference>
<dbReference type="EMBL" id="BMQJ01000020">
    <property type="protein sequence ID" value="GGQ24641.1"/>
    <property type="molecule type" value="Genomic_DNA"/>
</dbReference>
<keyword evidence="5" id="KW-0802">TPR repeat</keyword>
<dbReference type="InterPro" id="IPR036388">
    <property type="entry name" value="WH-like_DNA-bd_sf"/>
</dbReference>
<dbReference type="InterPro" id="IPR042197">
    <property type="entry name" value="Apaf_helical"/>
</dbReference>
<dbReference type="Gene3D" id="1.10.8.430">
    <property type="entry name" value="Helical domain of apoptotic protease-activating factors"/>
    <property type="match status" value="1"/>
</dbReference>
<dbReference type="InterPro" id="IPR027417">
    <property type="entry name" value="P-loop_NTPase"/>
</dbReference>
<evidence type="ECO:0000256" key="1">
    <source>
        <dbReference type="ARBA" id="ARBA00005820"/>
    </source>
</evidence>
<evidence type="ECO:0000256" key="4">
    <source>
        <dbReference type="ARBA" id="ARBA00023163"/>
    </source>
</evidence>
<evidence type="ECO:0000256" key="5">
    <source>
        <dbReference type="PROSITE-ProRule" id="PRU00339"/>
    </source>
</evidence>
<dbReference type="SUPFAM" id="SSF48452">
    <property type="entry name" value="TPR-like"/>
    <property type="match status" value="3"/>
</dbReference>
<dbReference type="Pfam" id="PF13424">
    <property type="entry name" value="TPR_12"/>
    <property type="match status" value="3"/>
</dbReference>
<dbReference type="Proteomes" id="UP000611554">
    <property type="component" value="Unassembled WGS sequence"/>
</dbReference>
<evidence type="ECO:0000256" key="2">
    <source>
        <dbReference type="ARBA" id="ARBA00023015"/>
    </source>
</evidence>
<feature type="region of interest" description="Disordered" evidence="7">
    <location>
        <begin position="258"/>
        <end position="278"/>
    </location>
</feature>
<dbReference type="Pfam" id="PF03704">
    <property type="entry name" value="BTAD"/>
    <property type="match status" value="1"/>
</dbReference>
<keyword evidence="10" id="KW-1185">Reference proteome</keyword>
<dbReference type="SMART" id="SM00862">
    <property type="entry name" value="Trans_reg_C"/>
    <property type="match status" value="1"/>
</dbReference>
<evidence type="ECO:0000259" key="8">
    <source>
        <dbReference type="PROSITE" id="PS51755"/>
    </source>
</evidence>
<dbReference type="PANTHER" id="PTHR35807">
    <property type="entry name" value="TRANSCRIPTIONAL REGULATOR REDD-RELATED"/>
    <property type="match status" value="1"/>
</dbReference>
<accession>A0ABQ2RFY8</accession>
<dbReference type="InterPro" id="IPR011990">
    <property type="entry name" value="TPR-like_helical_dom_sf"/>
</dbReference>
<keyword evidence="2" id="KW-0805">Transcription regulation</keyword>
<keyword evidence="3 6" id="KW-0238">DNA-binding</keyword>
<feature type="domain" description="OmpR/PhoB-type" evidence="8">
    <location>
        <begin position="2"/>
        <end position="105"/>
    </location>
</feature>
<dbReference type="SUPFAM" id="SSF52540">
    <property type="entry name" value="P-loop containing nucleoside triphosphate hydrolases"/>
    <property type="match status" value="1"/>
</dbReference>
<dbReference type="Gene3D" id="1.25.40.10">
    <property type="entry name" value="Tetratricopeptide repeat domain"/>
    <property type="match status" value="3"/>
</dbReference>
<dbReference type="InterPro" id="IPR019734">
    <property type="entry name" value="TPR_rpt"/>
</dbReference>
<reference evidence="10" key="1">
    <citation type="journal article" date="2019" name="Int. J. Syst. Evol. Microbiol.">
        <title>The Global Catalogue of Microorganisms (GCM) 10K type strain sequencing project: providing services to taxonomists for standard genome sequencing and annotation.</title>
        <authorList>
            <consortium name="The Broad Institute Genomics Platform"/>
            <consortium name="The Broad Institute Genome Sequencing Center for Infectious Disease"/>
            <person name="Wu L."/>
            <person name="Ma J."/>
        </authorList>
    </citation>
    <scope>NUCLEOTIDE SEQUENCE [LARGE SCALE GENOMIC DNA]</scope>
    <source>
        <strain evidence="10">JCM 3115</strain>
    </source>
</reference>
<dbReference type="SUPFAM" id="SSF46894">
    <property type="entry name" value="C-terminal effector domain of the bipartite response regulators"/>
    <property type="match status" value="1"/>
</dbReference>